<feature type="transmembrane region" description="Helical" evidence="1">
    <location>
        <begin position="86"/>
        <end position="105"/>
    </location>
</feature>
<gene>
    <name evidence="2" type="ORF">HF838_07420</name>
</gene>
<comment type="caution">
    <text evidence="2">The sequence shown here is derived from an EMBL/GenBank/DDBJ whole genome shotgun (WGS) entry which is preliminary data.</text>
</comment>
<accession>A0A848CSD5</accession>
<keyword evidence="1" id="KW-0472">Membrane</keyword>
<reference evidence="2 3" key="1">
    <citation type="submission" date="2020-04" db="EMBL/GenBank/DDBJ databases">
        <authorList>
            <person name="Hitch T.C.A."/>
            <person name="Wylensek D."/>
            <person name="Clavel T."/>
        </authorList>
    </citation>
    <scope>NUCLEOTIDE SEQUENCE [LARGE SCALE GENOMIC DNA]</scope>
    <source>
        <strain evidence="2 3">WB01_D5_05</strain>
    </source>
</reference>
<dbReference type="AlphaFoldDB" id="A0A848CSD5"/>
<keyword evidence="1" id="KW-0812">Transmembrane</keyword>
<sequence length="211" mass="24375">MKKYNKEKLNDTLLKEIYKINFINKPIISLNTEFNTKNLEAYKELQDQGFINIEATSEGYIIKITSEGVQYFEKKFPFSKEYNKPLINWMIIILFSISSFAWVFTSLKGMLFTECYLNDPIKMNQVSTVGLIIILLGLGGLVFPSYKKMYIIPYVIFSVPVFFLCTYLLIFADLSSPKAQIVVNFCNILAFTFTVLGTLFAYISPRFRGKI</sequence>
<evidence type="ECO:0000313" key="2">
    <source>
        <dbReference type="EMBL" id="NME98088.1"/>
    </source>
</evidence>
<feature type="transmembrane region" description="Helical" evidence="1">
    <location>
        <begin position="150"/>
        <end position="170"/>
    </location>
</feature>
<organism evidence="2 3">
    <name type="scientific">Aneurinibacillus aneurinilyticus</name>
    <name type="common">Bacillus aneurinolyticus</name>
    <dbReference type="NCBI Taxonomy" id="1391"/>
    <lineage>
        <taxon>Bacteria</taxon>
        <taxon>Bacillati</taxon>
        <taxon>Bacillota</taxon>
        <taxon>Bacilli</taxon>
        <taxon>Bacillales</taxon>
        <taxon>Paenibacillaceae</taxon>
        <taxon>Aneurinibacillus group</taxon>
        <taxon>Aneurinibacillus</taxon>
    </lineage>
</organism>
<feature type="transmembrane region" description="Helical" evidence="1">
    <location>
        <begin position="182"/>
        <end position="203"/>
    </location>
</feature>
<proteinExistence type="predicted"/>
<feature type="transmembrane region" description="Helical" evidence="1">
    <location>
        <begin position="125"/>
        <end position="143"/>
    </location>
</feature>
<evidence type="ECO:0000256" key="1">
    <source>
        <dbReference type="SAM" id="Phobius"/>
    </source>
</evidence>
<dbReference type="EMBL" id="JABAGO010000009">
    <property type="protein sequence ID" value="NME98088.1"/>
    <property type="molecule type" value="Genomic_DNA"/>
</dbReference>
<name>A0A848CSD5_ANEAE</name>
<dbReference type="Proteomes" id="UP000561326">
    <property type="component" value="Unassembled WGS sequence"/>
</dbReference>
<protein>
    <submittedName>
        <fullName evidence="2">Uncharacterized protein</fullName>
    </submittedName>
</protein>
<dbReference type="RefSeq" id="WP_168974922.1">
    <property type="nucleotide sequence ID" value="NZ_JABAGO010000009.1"/>
</dbReference>
<keyword evidence="1" id="KW-1133">Transmembrane helix</keyword>
<evidence type="ECO:0000313" key="3">
    <source>
        <dbReference type="Proteomes" id="UP000561326"/>
    </source>
</evidence>